<keyword evidence="4" id="KW-1133">Transmembrane helix</keyword>
<feature type="region of interest" description="Disordered" evidence="3">
    <location>
        <begin position="195"/>
        <end position="229"/>
    </location>
</feature>
<feature type="domain" description="PXA" evidence="7">
    <location>
        <begin position="114"/>
        <end position="293"/>
    </location>
</feature>
<protein>
    <recommendedName>
        <fullName evidence="10">PXA domain-containing protein</fullName>
    </recommendedName>
</protein>
<dbReference type="PROSITE" id="PS51207">
    <property type="entry name" value="PXA"/>
    <property type="match status" value="1"/>
</dbReference>
<feature type="domain" description="PX" evidence="6">
    <location>
        <begin position="976"/>
        <end position="1106"/>
    </location>
</feature>
<dbReference type="Gene3D" id="3.30.1520.10">
    <property type="entry name" value="Phox-like domain"/>
    <property type="match status" value="1"/>
</dbReference>
<feature type="region of interest" description="Disordered" evidence="3">
    <location>
        <begin position="616"/>
        <end position="648"/>
    </location>
</feature>
<dbReference type="PROSITE" id="PS50195">
    <property type="entry name" value="PX"/>
    <property type="match status" value="1"/>
</dbReference>
<keyword evidence="4" id="KW-0812">Transmembrane</keyword>
<dbReference type="InterPro" id="IPR001683">
    <property type="entry name" value="PX_dom"/>
</dbReference>
<feature type="region of interest" description="Disordered" evidence="3">
    <location>
        <begin position="801"/>
        <end position="864"/>
    </location>
</feature>
<evidence type="ECO:0000256" key="1">
    <source>
        <dbReference type="ARBA" id="ARBA00010883"/>
    </source>
</evidence>
<dbReference type="Proteomes" id="UP000092666">
    <property type="component" value="Unassembled WGS sequence"/>
</dbReference>
<dbReference type="Pfam" id="PF08628">
    <property type="entry name" value="Nexin_C"/>
    <property type="match status" value="1"/>
</dbReference>
<dbReference type="InterPro" id="IPR016137">
    <property type="entry name" value="RGS"/>
</dbReference>
<dbReference type="GO" id="GO:0035091">
    <property type="term" value="F:phosphatidylinositol binding"/>
    <property type="evidence" value="ECO:0007669"/>
    <property type="project" value="InterPro"/>
</dbReference>
<name>A0A1B9GJE3_9TREE</name>
<feature type="region of interest" description="Disordered" evidence="3">
    <location>
        <begin position="318"/>
        <end position="344"/>
    </location>
</feature>
<feature type="domain" description="RGS" evidence="5">
    <location>
        <begin position="451"/>
        <end position="599"/>
    </location>
</feature>
<feature type="compositionally biased region" description="Polar residues" evidence="3">
    <location>
        <begin position="318"/>
        <end position="329"/>
    </location>
</feature>
<proteinExistence type="inferred from homology"/>
<reference evidence="9" key="2">
    <citation type="submission" date="2013-12" db="EMBL/GenBank/DDBJ databases">
        <title>Evolution of pathogenesis and genome organization in the Tremellales.</title>
        <authorList>
            <person name="Cuomo C."/>
            <person name="Litvintseva A."/>
            <person name="Heitman J."/>
            <person name="Chen Y."/>
            <person name="Sun S."/>
            <person name="Springer D."/>
            <person name="Dromer F."/>
            <person name="Young S."/>
            <person name="Zeng Q."/>
            <person name="Chapman S."/>
            <person name="Gujja S."/>
            <person name="Saif S."/>
            <person name="Birren B."/>
        </authorList>
    </citation>
    <scope>NUCLEOTIDE SEQUENCE [LARGE SCALE GENOMIC DNA]</scope>
    <source>
        <strain evidence="9">BCC8398</strain>
    </source>
</reference>
<evidence type="ECO:0008006" key="10">
    <source>
        <dbReference type="Google" id="ProtNLM"/>
    </source>
</evidence>
<feature type="region of interest" description="Disordered" evidence="3">
    <location>
        <begin position="1291"/>
        <end position="1312"/>
    </location>
</feature>
<dbReference type="EMBL" id="KI669513">
    <property type="protein sequence ID" value="OCF31087.1"/>
    <property type="molecule type" value="Genomic_DNA"/>
</dbReference>
<dbReference type="InterPro" id="IPR036305">
    <property type="entry name" value="RGS_sf"/>
</dbReference>
<evidence type="ECO:0000259" key="6">
    <source>
        <dbReference type="PROSITE" id="PS50195"/>
    </source>
</evidence>
<dbReference type="InterPro" id="IPR013937">
    <property type="entry name" value="Sorting_nexin_C"/>
</dbReference>
<evidence type="ECO:0000313" key="9">
    <source>
        <dbReference type="Proteomes" id="UP000092666"/>
    </source>
</evidence>
<feature type="coiled-coil region" evidence="2">
    <location>
        <begin position="366"/>
        <end position="393"/>
    </location>
</feature>
<gene>
    <name evidence="8" type="ORF">I316_07218</name>
</gene>
<keyword evidence="4" id="KW-0472">Membrane</keyword>
<dbReference type="InterPro" id="IPR003114">
    <property type="entry name" value="Phox_assoc"/>
</dbReference>
<dbReference type="Pfam" id="PF00787">
    <property type="entry name" value="PX"/>
    <property type="match status" value="1"/>
</dbReference>
<dbReference type="Gene3D" id="1.10.167.10">
    <property type="entry name" value="Regulator of G-protein Signalling 4, domain 2"/>
    <property type="match status" value="1"/>
</dbReference>
<dbReference type="InterPro" id="IPR036871">
    <property type="entry name" value="PX_dom_sf"/>
</dbReference>
<dbReference type="SUPFAM" id="SSF64268">
    <property type="entry name" value="PX domain"/>
    <property type="match status" value="1"/>
</dbReference>
<feature type="compositionally biased region" description="Low complexity" evidence="3">
    <location>
        <begin position="330"/>
        <end position="344"/>
    </location>
</feature>
<evidence type="ECO:0000256" key="2">
    <source>
        <dbReference type="SAM" id="Coils"/>
    </source>
</evidence>
<organism evidence="8 9">
    <name type="scientific">Kwoniella heveanensis BCC8398</name>
    <dbReference type="NCBI Taxonomy" id="1296120"/>
    <lineage>
        <taxon>Eukaryota</taxon>
        <taxon>Fungi</taxon>
        <taxon>Dikarya</taxon>
        <taxon>Basidiomycota</taxon>
        <taxon>Agaricomycotina</taxon>
        <taxon>Tremellomycetes</taxon>
        <taxon>Tremellales</taxon>
        <taxon>Cryptococcaceae</taxon>
        <taxon>Kwoniella</taxon>
    </lineage>
</organism>
<dbReference type="SMART" id="SM00315">
    <property type="entry name" value="RGS"/>
    <property type="match status" value="1"/>
</dbReference>
<dbReference type="SUPFAM" id="SSF48097">
    <property type="entry name" value="Regulator of G-protein signaling, RGS"/>
    <property type="match status" value="1"/>
</dbReference>
<dbReference type="SMART" id="SM00312">
    <property type="entry name" value="PX"/>
    <property type="match status" value="1"/>
</dbReference>
<dbReference type="OrthoDB" id="120967at2759"/>
<evidence type="ECO:0000256" key="4">
    <source>
        <dbReference type="SAM" id="Phobius"/>
    </source>
</evidence>
<feature type="compositionally biased region" description="Pro residues" evidence="3">
    <location>
        <begin position="203"/>
        <end position="212"/>
    </location>
</feature>
<dbReference type="Pfam" id="PF02194">
    <property type="entry name" value="PXA"/>
    <property type="match status" value="1"/>
</dbReference>
<evidence type="ECO:0000259" key="5">
    <source>
        <dbReference type="PROSITE" id="PS50132"/>
    </source>
</evidence>
<accession>A0A1B9GJE3</accession>
<evidence type="ECO:0000256" key="3">
    <source>
        <dbReference type="SAM" id="MobiDB-lite"/>
    </source>
</evidence>
<feature type="compositionally biased region" description="Basic and acidic residues" evidence="3">
    <location>
        <begin position="820"/>
        <end position="841"/>
    </location>
</feature>
<dbReference type="Pfam" id="PF00615">
    <property type="entry name" value="RGS"/>
    <property type="match status" value="1"/>
</dbReference>
<dbReference type="PROSITE" id="PS50132">
    <property type="entry name" value="RGS"/>
    <property type="match status" value="1"/>
</dbReference>
<keyword evidence="9" id="KW-1185">Reference proteome</keyword>
<comment type="similarity">
    <text evidence="1">Belongs to the sorting nexin family.</text>
</comment>
<evidence type="ECO:0000259" key="7">
    <source>
        <dbReference type="PROSITE" id="PS51207"/>
    </source>
</evidence>
<feature type="compositionally biased region" description="Polar residues" evidence="3">
    <location>
        <begin position="842"/>
        <end position="853"/>
    </location>
</feature>
<dbReference type="SMART" id="SM00313">
    <property type="entry name" value="PXA"/>
    <property type="match status" value="1"/>
</dbReference>
<evidence type="ECO:0000313" key="8">
    <source>
        <dbReference type="EMBL" id="OCF31087.1"/>
    </source>
</evidence>
<feature type="transmembrane region" description="Helical" evidence="4">
    <location>
        <begin position="35"/>
        <end position="58"/>
    </location>
</feature>
<dbReference type="STRING" id="1296120.A0A1B9GJE3"/>
<dbReference type="PANTHER" id="PTHR22775:SF3">
    <property type="entry name" value="SORTING NEXIN-13"/>
    <property type="match status" value="1"/>
</dbReference>
<keyword evidence="2" id="KW-0175">Coiled coil</keyword>
<sequence length="1366" mass="150722">MTVTIITQRSALICLSVLVLIPALAFPRLRIVQGILLTPIYISSVCFLCLAAFVISAIQSERSPVPLRALPTARIKRALRPLRFTTPAAWSAVLTRQTWEDTPPPFTPVHRSASYELNIRLDGFLSLIKRHFILPWYERISPSAAFPHAVEGLIRHVLADFSGRAEDVDWSNIVVSKILPLVTDHFQHYRSIEHLSSSSTGPSPNPALPLPLPRKSHPALSVQPHTSSGISPSIEAHFRQTLERVLRRCIPEKDQSEVVSTLVKELVLGAILLPVFDMMCDADFWNRQIDEKGGRYLHEQKQVDKFLSALSALPATSVSATASPMSASKSRQNNRSNLHSSSSISVASSSKHFDNFLRSISKLKTLGDARRLRADVERELRSAKLALAEQRNQEGAGKDGDKKLRRSEKYVHRLDKAKVEIDARIASLSGQGGKSPTNSMMLEAPKDSTVNLYSILSDPSSLAYWLEHMERRGRSRLVQYWLTVEGFKDPLEAAGLDSAIDSTGQLSSQPVNGNAQTFGEDVAFLYEMYFAAGQSGVSIATKHRQIIEEIAQSGISALSAAEVQKVKHAVFSSQKAVYEQMAEEDWPPFQKSELFIKAVTDLRRAGVPPTVTVPVMPDRILPSPPTYSSPLSRPPPLRSPTTPAESSKSLLHLLSPTAGPRKAPKRGTFSPVLPVTPTMSVSVTPPVFERAKTEIKLPGIEDTRKVSAGGFDDATLVEASGPSTPPPNVRRSSHLDFLIFGEGQSHEDQARDRLFGDEEDVEEADEDYVEVERMDAIQAALNEIIASDDLNASRILDKEGEHEPTYQPKSPSASLILFDKTPKTHETPRKLTSRSVEDLKSLKSNKPSSTPRLSLSPEKESKHLFDDEMIDEDEAAIDEDDQSVTAHDVIQLAAPGDLQLSVEIARLQDKIQGLVQQDHLLDTMIRQAELTGNQTELRILRRSQSSVRREQRTAIFQKAQFEHQEEENRLVPGRTRVSIPSAVIATEDGEGGKQVVRYTLEVSQVGEDGDVVLGWVVARRYNEFWELDRGLRDWAVGLPNNREVMEELKHKIAEIPGKRLVPNVSANFVESRRAGLERYIQSLLTSSLICDSQLLRSFLSRSPVPIKDSNNAMASSTASLASLAPHNIVKSLYKTMATSLDDALLGPSMLDMMYTTLSRQLNDFGGLVGLGGEDLAGLLPSALKGGPYTPQWLKNDPMAAAGVGSSANAQGPVHAMGGESGTNSFTAPICDLFIEIFDLKENNWLRRQAIVVILQQFLGSTIERKVRDTVRNGTSSDALERIIGTLEDTLFPEGQRRPPSMPRTESEKAETKIRASKKLSLLIPDVAAKMIGRGNARRAARRVFGALQDTRLNQHLMLSIIDEEGH</sequence>
<reference evidence="8 9" key="1">
    <citation type="submission" date="2013-07" db="EMBL/GenBank/DDBJ databases">
        <title>The Genome Sequence of Cryptococcus heveanensis BCC8398.</title>
        <authorList>
            <consortium name="The Broad Institute Genome Sequencing Platform"/>
            <person name="Cuomo C."/>
            <person name="Litvintseva A."/>
            <person name="Chen Y."/>
            <person name="Heitman J."/>
            <person name="Sun S."/>
            <person name="Springer D."/>
            <person name="Dromer F."/>
            <person name="Young S.K."/>
            <person name="Zeng Q."/>
            <person name="Gargeya S."/>
            <person name="Fitzgerald M."/>
            <person name="Abouelleil A."/>
            <person name="Alvarado L."/>
            <person name="Berlin A.M."/>
            <person name="Chapman S.B."/>
            <person name="Dewar J."/>
            <person name="Goldberg J."/>
            <person name="Griggs A."/>
            <person name="Gujja S."/>
            <person name="Hansen M."/>
            <person name="Howarth C."/>
            <person name="Imamovic A."/>
            <person name="Larimer J."/>
            <person name="McCowan C."/>
            <person name="Murphy C."/>
            <person name="Pearson M."/>
            <person name="Priest M."/>
            <person name="Roberts A."/>
            <person name="Saif S."/>
            <person name="Shea T."/>
            <person name="Sykes S."/>
            <person name="Wortman J."/>
            <person name="Nusbaum C."/>
            <person name="Birren B."/>
        </authorList>
    </citation>
    <scope>NUCLEOTIDE SEQUENCE [LARGE SCALE GENOMIC DNA]</scope>
    <source>
        <strain evidence="8 9">BCC8398</strain>
    </source>
</reference>
<dbReference type="InterPro" id="IPR044926">
    <property type="entry name" value="RGS_subdomain_2"/>
</dbReference>
<feature type="compositionally biased region" description="Pro residues" evidence="3">
    <location>
        <begin position="622"/>
        <end position="638"/>
    </location>
</feature>
<dbReference type="PANTHER" id="PTHR22775">
    <property type="entry name" value="SORTING NEXIN"/>
    <property type="match status" value="1"/>
</dbReference>